<dbReference type="EMBL" id="CM035427">
    <property type="protein sequence ID" value="KAH7306527.1"/>
    <property type="molecule type" value="Genomic_DNA"/>
</dbReference>
<dbReference type="PROSITE" id="PS50004">
    <property type="entry name" value="C2"/>
    <property type="match status" value="2"/>
</dbReference>
<feature type="domain" description="VASt" evidence="8">
    <location>
        <begin position="874"/>
        <end position="1035"/>
    </location>
</feature>
<dbReference type="Pfam" id="PF00168">
    <property type="entry name" value="C2"/>
    <property type="match status" value="2"/>
</dbReference>
<dbReference type="Pfam" id="PF02893">
    <property type="entry name" value="GRAM"/>
    <property type="match status" value="1"/>
</dbReference>
<keyword evidence="10" id="KW-1185">Reference proteome</keyword>
<dbReference type="SMART" id="SM00239">
    <property type="entry name" value="C2"/>
    <property type="match status" value="2"/>
</dbReference>
<organism evidence="9 10">
    <name type="scientific">Ceratopteris richardii</name>
    <name type="common">Triangle waterfern</name>
    <dbReference type="NCBI Taxonomy" id="49495"/>
    <lineage>
        <taxon>Eukaryota</taxon>
        <taxon>Viridiplantae</taxon>
        <taxon>Streptophyta</taxon>
        <taxon>Embryophyta</taxon>
        <taxon>Tracheophyta</taxon>
        <taxon>Polypodiopsida</taxon>
        <taxon>Polypodiidae</taxon>
        <taxon>Polypodiales</taxon>
        <taxon>Pteridineae</taxon>
        <taxon>Pteridaceae</taxon>
        <taxon>Parkerioideae</taxon>
        <taxon>Ceratopteris</taxon>
    </lineage>
</organism>
<feature type="domain" description="C2" evidence="7">
    <location>
        <begin position="533"/>
        <end position="651"/>
    </location>
</feature>
<dbReference type="Proteomes" id="UP000825935">
    <property type="component" value="Chromosome 22"/>
</dbReference>
<dbReference type="EMBL" id="CM035427">
    <property type="protein sequence ID" value="KAH7306528.1"/>
    <property type="molecule type" value="Genomic_DNA"/>
</dbReference>
<evidence type="ECO:0000259" key="8">
    <source>
        <dbReference type="PROSITE" id="PS51778"/>
    </source>
</evidence>
<dbReference type="InterPro" id="IPR044511">
    <property type="entry name" value="At1g03370/At5g50170-like"/>
</dbReference>
<feature type="transmembrane region" description="Helical" evidence="6">
    <location>
        <begin position="508"/>
        <end position="528"/>
    </location>
</feature>
<dbReference type="PROSITE" id="PS51778">
    <property type="entry name" value="VAST"/>
    <property type="match status" value="2"/>
</dbReference>
<feature type="compositionally biased region" description="Low complexity" evidence="5">
    <location>
        <begin position="153"/>
        <end position="162"/>
    </location>
</feature>
<dbReference type="GO" id="GO:0016020">
    <property type="term" value="C:membrane"/>
    <property type="evidence" value="ECO:0007669"/>
    <property type="project" value="UniProtKB-SubCell"/>
</dbReference>
<dbReference type="Gene3D" id="2.30.29.30">
    <property type="entry name" value="Pleckstrin-homology domain (PH domain)/Phosphotyrosine-binding domain (PTB)"/>
    <property type="match status" value="1"/>
</dbReference>
<dbReference type="OMA" id="EQQSDWE"/>
<keyword evidence="4 6" id="KW-0472">Membrane</keyword>
<evidence type="ECO:0000259" key="7">
    <source>
        <dbReference type="PROSITE" id="PS50004"/>
    </source>
</evidence>
<evidence type="ECO:0000256" key="2">
    <source>
        <dbReference type="ARBA" id="ARBA00022692"/>
    </source>
</evidence>
<evidence type="ECO:0000313" key="10">
    <source>
        <dbReference type="Proteomes" id="UP000825935"/>
    </source>
</evidence>
<dbReference type="CDD" id="cd00030">
    <property type="entry name" value="C2"/>
    <property type="match status" value="2"/>
</dbReference>
<evidence type="ECO:0000256" key="6">
    <source>
        <dbReference type="SAM" id="Phobius"/>
    </source>
</evidence>
<keyword evidence="2 6" id="KW-0812">Transmembrane</keyword>
<dbReference type="InterPro" id="IPR000008">
    <property type="entry name" value="C2_dom"/>
</dbReference>
<sequence length="1043" mass="117658">MKLHVQLSEARNLRPGGQPCNAYARLKLGVTKCRSAVCSNGSTSPTWFEDFTFNIDDIGEEVHISVWHQERFADVFLGRLRLPVAVVLHTDRLSISSSWYPLQKRRKRSKTPIKGEIRAGFVLSGRTSSSSWSSGQFPDANYASSMNSTPEHSSLSRTSSSDSLLSIMENAQENEISVPEYSSDVDGRDSDSYRGSFQFSQISTLLPSGVVSFFMQPSTKGQKLEEEESHAFPEKSLQSSEQELVPLSFFDDDDGVFELASETDLPAPLEGGILLARTYSVSAKVLNGIIFKPGSQFLKNLIDKQKSTDFSEGPWVKGGQGHPKRVITYVKAASKLVKSVKATEDQKYSRADKKGFVLDAVAVTPDAPYGKSFRVEIQYCIFARLDAASGERTCFLRVSWRVCFLTSTMMKRVIENGARQGLQDNFRDFEEILIKFAKPIVSNRTENSVRAEALDFKSDWRFTIEYFLNFHFITVVLITMAILLHIYISNPCPSSGLEVWKIDLPDTLHEFLISAILGVYIEHIFLTARKFIRAKLFKVSDHGVKAKGDGWLLTVTLVCAKNLPGLVEGTGPDPFVVFTCSGKARTSSVKLQTYNPKWGERFEFDATEELPSTMNVEVFNFEGPFTEAESVGHAEINFLKQSPEQLADLWVPLEGKDAVSAGSKIHLRIVLTSTKETDSAGTYIKRVEKEVGRKITKHSFVKNASFQKLFQLPSEEFLVNDFSCSLKRKFLLQGRIFLSPRVLAFYSNIFGHKTRFMLLWDDMDEIKEASPALSSMGISLNPTILVFMKKGRGMDANHGAKNIDERGRLKFQFQSFIHYKPAYRTMMVLWNERNLSPEQKMDKIAELEQGDAHVGDSERQTDDSEIFLGFDEAKQTEVHSVALPVSVRSLLSIFENEKLEEKIAKKMGRLNYVPTAWESMGDDNVQQRRVSYKLSNQISLFGTTVTSIQQKTKLADGHTLYLDEVLTLHDVPFGDNFQIQVRKEMVDVSHSPPSTSCKVFVGVAWQKSTLFQEQISRNIFQRYTKHLKEFLDIGVGELLYQKD</sequence>
<evidence type="ECO:0000256" key="4">
    <source>
        <dbReference type="ARBA" id="ARBA00023136"/>
    </source>
</evidence>
<name>A0A8T2S3Y5_CERRI</name>
<dbReference type="PANTHER" id="PTHR46296">
    <property type="entry name" value="BNAA05G37250D PROTEIN"/>
    <property type="match status" value="1"/>
</dbReference>
<dbReference type="InterPro" id="IPR004182">
    <property type="entry name" value="GRAM"/>
</dbReference>
<dbReference type="Pfam" id="PF16016">
    <property type="entry name" value="VASt"/>
    <property type="match status" value="2"/>
</dbReference>
<gene>
    <name evidence="9" type="ORF">KP509_22G016900</name>
</gene>
<evidence type="ECO:0000256" key="1">
    <source>
        <dbReference type="ARBA" id="ARBA00004167"/>
    </source>
</evidence>
<feature type="region of interest" description="Disordered" evidence="5">
    <location>
        <begin position="143"/>
        <end position="162"/>
    </location>
</feature>
<accession>A0A8T2S3Y5</accession>
<evidence type="ECO:0008006" key="11">
    <source>
        <dbReference type="Google" id="ProtNLM"/>
    </source>
</evidence>
<evidence type="ECO:0000256" key="5">
    <source>
        <dbReference type="SAM" id="MobiDB-lite"/>
    </source>
</evidence>
<dbReference type="SMART" id="SM00568">
    <property type="entry name" value="GRAM"/>
    <property type="match status" value="1"/>
</dbReference>
<dbReference type="InterPro" id="IPR011993">
    <property type="entry name" value="PH-like_dom_sf"/>
</dbReference>
<dbReference type="AlphaFoldDB" id="A0A8T2S3Y5"/>
<keyword evidence="3 6" id="KW-1133">Transmembrane helix</keyword>
<evidence type="ECO:0000256" key="3">
    <source>
        <dbReference type="ARBA" id="ARBA00022989"/>
    </source>
</evidence>
<comment type="subcellular location">
    <subcellularLocation>
        <location evidence="1">Membrane</location>
        <topology evidence="1">Single-pass membrane protein</topology>
    </subcellularLocation>
</comment>
<comment type="caution">
    <text evidence="9">The sequence shown here is derived from an EMBL/GenBank/DDBJ whole genome shotgun (WGS) entry which is preliminary data.</text>
</comment>
<dbReference type="InterPro" id="IPR031968">
    <property type="entry name" value="VASt"/>
</dbReference>
<feature type="transmembrane region" description="Helical" evidence="6">
    <location>
        <begin position="466"/>
        <end position="488"/>
    </location>
</feature>
<reference evidence="9" key="1">
    <citation type="submission" date="2021-08" db="EMBL/GenBank/DDBJ databases">
        <title>WGS assembly of Ceratopteris richardii.</title>
        <authorList>
            <person name="Marchant D.B."/>
            <person name="Chen G."/>
            <person name="Jenkins J."/>
            <person name="Shu S."/>
            <person name="Leebens-Mack J."/>
            <person name="Grimwood J."/>
            <person name="Schmutz J."/>
            <person name="Soltis P."/>
            <person name="Soltis D."/>
            <person name="Chen Z.-H."/>
        </authorList>
    </citation>
    <scope>NUCLEOTIDE SEQUENCE</scope>
    <source>
        <strain evidence="9">Whitten #5841</strain>
        <tissue evidence="9">Leaf</tissue>
    </source>
</reference>
<feature type="domain" description="VASt" evidence="8">
    <location>
        <begin position="270"/>
        <end position="441"/>
    </location>
</feature>
<dbReference type="PANTHER" id="PTHR46296:SF8">
    <property type="entry name" value="OS06G0297800 PROTEIN"/>
    <property type="match status" value="1"/>
</dbReference>
<dbReference type="InterPro" id="IPR035892">
    <property type="entry name" value="C2_domain_sf"/>
</dbReference>
<evidence type="ECO:0000313" key="9">
    <source>
        <dbReference type="EMBL" id="KAH7306528.1"/>
    </source>
</evidence>
<feature type="compositionally biased region" description="Polar residues" evidence="5">
    <location>
        <begin position="143"/>
        <end position="152"/>
    </location>
</feature>
<dbReference type="Gene3D" id="2.60.40.150">
    <property type="entry name" value="C2 domain"/>
    <property type="match status" value="2"/>
</dbReference>
<proteinExistence type="predicted"/>
<dbReference type="SUPFAM" id="SSF49562">
    <property type="entry name" value="C2 domain (Calcium/lipid-binding domain, CaLB)"/>
    <property type="match status" value="2"/>
</dbReference>
<dbReference type="OrthoDB" id="67700at2759"/>
<protein>
    <recommendedName>
        <fullName evidence="11">C2 and GRAM domain-containing protein</fullName>
    </recommendedName>
</protein>
<feature type="domain" description="C2" evidence="7">
    <location>
        <begin position="1"/>
        <end position="100"/>
    </location>
</feature>